<reference evidence="12 13" key="1">
    <citation type="journal article" date="2021" name="Elife">
        <title>Chloroplast acquisition without the gene transfer in kleptoplastic sea slugs, Plakobranchus ocellatus.</title>
        <authorList>
            <person name="Maeda T."/>
            <person name="Takahashi S."/>
            <person name="Yoshida T."/>
            <person name="Shimamura S."/>
            <person name="Takaki Y."/>
            <person name="Nagai Y."/>
            <person name="Toyoda A."/>
            <person name="Suzuki Y."/>
            <person name="Arimoto A."/>
            <person name="Ishii H."/>
            <person name="Satoh N."/>
            <person name="Nishiyama T."/>
            <person name="Hasebe M."/>
            <person name="Maruyama T."/>
            <person name="Minagawa J."/>
            <person name="Obokata J."/>
            <person name="Shigenobu S."/>
        </authorList>
    </citation>
    <scope>NUCLEOTIDE SEQUENCE [LARGE SCALE GENOMIC DNA]</scope>
</reference>
<organism evidence="12 13">
    <name type="scientific">Elysia marginata</name>
    <dbReference type="NCBI Taxonomy" id="1093978"/>
    <lineage>
        <taxon>Eukaryota</taxon>
        <taxon>Metazoa</taxon>
        <taxon>Spiralia</taxon>
        <taxon>Lophotrochozoa</taxon>
        <taxon>Mollusca</taxon>
        <taxon>Gastropoda</taxon>
        <taxon>Heterobranchia</taxon>
        <taxon>Euthyneura</taxon>
        <taxon>Panpulmonata</taxon>
        <taxon>Sacoglossa</taxon>
        <taxon>Placobranchoidea</taxon>
        <taxon>Plakobranchidae</taxon>
        <taxon>Elysia</taxon>
    </lineage>
</organism>
<feature type="binding site" evidence="8">
    <location>
        <position position="216"/>
    </location>
    <ligand>
        <name>Zn(2+)</name>
        <dbReference type="ChEBI" id="CHEBI:29105"/>
        <note>catalytic</note>
    </ligand>
</feature>
<dbReference type="GO" id="GO:0008270">
    <property type="term" value="F:zinc ion binding"/>
    <property type="evidence" value="ECO:0007669"/>
    <property type="project" value="UniProtKB-UniRule"/>
</dbReference>
<evidence type="ECO:0000256" key="7">
    <source>
        <dbReference type="PROSITE-ProRule" id="PRU00059"/>
    </source>
</evidence>
<evidence type="ECO:0000256" key="4">
    <source>
        <dbReference type="ARBA" id="ARBA00022833"/>
    </source>
</evidence>
<keyword evidence="1 8" id="KW-0645">Protease</keyword>
<comment type="cofactor">
    <cofactor evidence="8 9">
        <name>Zn(2+)</name>
        <dbReference type="ChEBI" id="CHEBI:29105"/>
    </cofactor>
    <text evidence="8 9">Binds 1 zinc ion per subunit.</text>
</comment>
<dbReference type="Proteomes" id="UP000762676">
    <property type="component" value="Unassembled WGS sequence"/>
</dbReference>
<dbReference type="Pfam" id="PF01400">
    <property type="entry name" value="Astacin"/>
    <property type="match status" value="1"/>
</dbReference>
<dbReference type="PROSITE" id="PS01180">
    <property type="entry name" value="CUB"/>
    <property type="match status" value="1"/>
</dbReference>
<dbReference type="InterPro" id="IPR031569">
    <property type="entry name" value="ApeC"/>
</dbReference>
<dbReference type="InterPro" id="IPR001506">
    <property type="entry name" value="Peptidase_M12A"/>
</dbReference>
<evidence type="ECO:0000259" key="10">
    <source>
        <dbReference type="PROSITE" id="PS01180"/>
    </source>
</evidence>
<sequence length="724" mass="81656">MVSNRSLLGCVFLIIPLITTASSSVASLGRATQETHNGEGIVEAYMMARDTVQDLIDQGRSPDPNGDEMELLSYWRDQLNKSSQISAQNLRTILEGDPGVGNTDPETRRSVAKRTIERNLSKRWTGGIVPFIYTSDTNAEHQREIKRAMEHYQRFSCIRFVPWENTTGTTTNQKLGLDHPGYLKFVVRNGCWSHQGNFRWSDGQELSCCSGGSCVHELGHALGVLHEQQSPNPDRNRFIRINPQYITDNEYQWYEQKLPGNFISYGYDISSPMHYSTTFYRKGPGKTFTHLFPELKEGGNFYYHVREVSIEHKCQDQCKGFPVTCENDGYLTKVDGNCRCRCIPGLDPDTGCKTIYKHDFSGLKFPGGQYALPAHTDGCPNGSFKLGSRKHFNNGGNDRSAKFAVKTDVTANMVEESFCVSNTSNNRITWPEGNYCIYRVGGACPEGFFSEGSVKYDDQPTGSNRNSHTGELPDGIYGEDTKYQYCCKNTGFNDDILFFPSRKPFVLIKRRDERCQNVQGMHLEVNTLTVGNLVNKNNSETDAAIEGDHPIDKIIGTSEAYSMKYCVYKPAMMNCGDVFELDSSKKEVTFSSPDDVELECFWLVKAPKGQRVALDFTEFDISGFPGMCKDDLIVHYSRPGQLGKRYCGRIFDKTIVSIYNTILIRLSTYSGYRSRFSARVRLIQDEDLCYKRADRGHLTKPMLSNPGATRKRSSVKETTVTCVL</sequence>
<dbReference type="EMBL" id="BMAT01010128">
    <property type="protein sequence ID" value="GFS20624.1"/>
    <property type="molecule type" value="Genomic_DNA"/>
</dbReference>
<dbReference type="Gene3D" id="3.40.390.10">
    <property type="entry name" value="Collagenase (Catalytic Domain)"/>
    <property type="match status" value="1"/>
</dbReference>
<dbReference type="InterPro" id="IPR006026">
    <property type="entry name" value="Peptidase_Metallo"/>
</dbReference>
<comment type="caution">
    <text evidence="12">The sequence shown here is derived from an EMBL/GenBank/DDBJ whole genome shotgun (WGS) entry which is preliminary data.</text>
</comment>
<protein>
    <recommendedName>
        <fullName evidence="9">Metalloendopeptidase</fullName>
        <ecNumber evidence="9">3.4.24.-</ecNumber>
    </recommendedName>
</protein>
<dbReference type="InterPro" id="IPR035914">
    <property type="entry name" value="Sperma_CUB_dom_sf"/>
</dbReference>
<feature type="chain" id="PRO_5043098085" description="Metalloendopeptidase" evidence="9">
    <location>
        <begin position="23"/>
        <end position="724"/>
    </location>
</feature>
<evidence type="ECO:0000256" key="9">
    <source>
        <dbReference type="RuleBase" id="RU361183"/>
    </source>
</evidence>
<dbReference type="PRINTS" id="PR00480">
    <property type="entry name" value="ASTACIN"/>
</dbReference>
<feature type="binding site" evidence="8">
    <location>
        <position position="220"/>
    </location>
    <ligand>
        <name>Zn(2+)</name>
        <dbReference type="ChEBI" id="CHEBI:29105"/>
        <note>catalytic</note>
    </ligand>
</feature>
<evidence type="ECO:0000256" key="6">
    <source>
        <dbReference type="ARBA" id="ARBA00023157"/>
    </source>
</evidence>
<keyword evidence="5 8" id="KW-0482">Metalloprotease</keyword>
<keyword evidence="4 8" id="KW-0862">Zinc</keyword>
<accession>A0AAV4JCQ8</accession>
<evidence type="ECO:0000259" key="11">
    <source>
        <dbReference type="PROSITE" id="PS51864"/>
    </source>
</evidence>
<dbReference type="GO" id="GO:0004222">
    <property type="term" value="F:metalloendopeptidase activity"/>
    <property type="evidence" value="ECO:0007669"/>
    <property type="project" value="UniProtKB-UniRule"/>
</dbReference>
<evidence type="ECO:0000313" key="13">
    <source>
        <dbReference type="Proteomes" id="UP000762676"/>
    </source>
</evidence>
<feature type="domain" description="CUB" evidence="10">
    <location>
        <begin position="575"/>
        <end position="683"/>
    </location>
</feature>
<dbReference type="Pfam" id="PF16977">
    <property type="entry name" value="ApeC"/>
    <property type="match status" value="1"/>
</dbReference>
<evidence type="ECO:0000256" key="1">
    <source>
        <dbReference type="ARBA" id="ARBA00022670"/>
    </source>
</evidence>
<feature type="active site" evidence="8">
    <location>
        <position position="217"/>
    </location>
</feature>
<dbReference type="PANTHER" id="PTHR19324:SF33">
    <property type="entry name" value="MUCIN-5AC"/>
    <property type="match status" value="1"/>
</dbReference>
<evidence type="ECO:0000256" key="8">
    <source>
        <dbReference type="PROSITE-ProRule" id="PRU01211"/>
    </source>
</evidence>
<name>A0AAV4JCQ8_9GAST</name>
<dbReference type="EC" id="3.4.24.-" evidence="9"/>
<comment type="caution">
    <text evidence="7">Lacks conserved residue(s) required for the propagation of feature annotation.</text>
</comment>
<proteinExistence type="predicted"/>
<dbReference type="PROSITE" id="PS51864">
    <property type="entry name" value="ASTACIN"/>
    <property type="match status" value="1"/>
</dbReference>
<gene>
    <name evidence="12" type="ORF">ElyMa_005061100</name>
</gene>
<keyword evidence="13" id="KW-1185">Reference proteome</keyword>
<dbReference type="InterPro" id="IPR000859">
    <property type="entry name" value="CUB_dom"/>
</dbReference>
<evidence type="ECO:0000256" key="5">
    <source>
        <dbReference type="ARBA" id="ARBA00023049"/>
    </source>
</evidence>
<keyword evidence="3 8" id="KW-0378">Hydrolase</keyword>
<dbReference type="SUPFAM" id="SSF49854">
    <property type="entry name" value="Spermadhesin, CUB domain"/>
    <property type="match status" value="1"/>
</dbReference>
<keyword evidence="9" id="KW-0732">Signal</keyword>
<keyword evidence="6" id="KW-1015">Disulfide bond</keyword>
<dbReference type="CDD" id="cd00041">
    <property type="entry name" value="CUB"/>
    <property type="match status" value="1"/>
</dbReference>
<dbReference type="InterPro" id="IPR024079">
    <property type="entry name" value="MetalloPept_cat_dom_sf"/>
</dbReference>
<dbReference type="Gene3D" id="2.60.120.290">
    <property type="entry name" value="Spermadhesin, CUB domain"/>
    <property type="match status" value="1"/>
</dbReference>
<dbReference type="SMART" id="SM00042">
    <property type="entry name" value="CUB"/>
    <property type="match status" value="1"/>
</dbReference>
<evidence type="ECO:0000256" key="3">
    <source>
        <dbReference type="ARBA" id="ARBA00022801"/>
    </source>
</evidence>
<feature type="domain" description="Peptidase M12A" evidence="11">
    <location>
        <begin position="114"/>
        <end position="315"/>
    </location>
</feature>
<dbReference type="GO" id="GO:0006508">
    <property type="term" value="P:proteolysis"/>
    <property type="evidence" value="ECO:0007669"/>
    <property type="project" value="UniProtKB-KW"/>
</dbReference>
<evidence type="ECO:0000313" key="12">
    <source>
        <dbReference type="EMBL" id="GFS20624.1"/>
    </source>
</evidence>
<dbReference type="Pfam" id="PF00431">
    <property type="entry name" value="CUB"/>
    <property type="match status" value="1"/>
</dbReference>
<feature type="signal peptide" evidence="9">
    <location>
        <begin position="1"/>
        <end position="22"/>
    </location>
</feature>
<feature type="binding site" evidence="8">
    <location>
        <position position="226"/>
    </location>
    <ligand>
        <name>Zn(2+)</name>
        <dbReference type="ChEBI" id="CHEBI:29105"/>
        <note>catalytic</note>
    </ligand>
</feature>
<dbReference type="SMART" id="SM00235">
    <property type="entry name" value="ZnMc"/>
    <property type="match status" value="1"/>
</dbReference>
<evidence type="ECO:0000256" key="2">
    <source>
        <dbReference type="ARBA" id="ARBA00022723"/>
    </source>
</evidence>
<dbReference type="AlphaFoldDB" id="A0AAV4JCQ8"/>
<keyword evidence="2 8" id="KW-0479">Metal-binding</keyword>
<dbReference type="PANTHER" id="PTHR19324">
    <property type="entry name" value="PERFORIN-LIKE PROTEIN 1"/>
    <property type="match status" value="1"/>
</dbReference>
<dbReference type="SUPFAM" id="SSF55486">
    <property type="entry name" value="Metalloproteases ('zincins'), catalytic domain"/>
    <property type="match status" value="1"/>
</dbReference>